<protein>
    <submittedName>
        <fullName evidence="2 3">Abc transporter</fullName>
    </submittedName>
</protein>
<reference evidence="3" key="2">
    <citation type="submission" date="2021-02" db="UniProtKB">
        <authorList>
            <consortium name="EnsemblMetazoa"/>
        </authorList>
    </citation>
    <scope>IDENTIFICATION</scope>
    <source>
        <strain evidence="3">JHB</strain>
    </source>
</reference>
<dbReference type="AlphaFoldDB" id="B0WZM6"/>
<dbReference type="EMBL" id="DS232211">
    <property type="protein sequence ID" value="EDS37540.1"/>
    <property type="molecule type" value="Genomic_DNA"/>
</dbReference>
<accession>B0WZM6</accession>
<dbReference type="OrthoDB" id="10255969at2759"/>
<dbReference type="HOGENOM" id="CLU_2429214_0_0_1"/>
<dbReference type="Proteomes" id="UP000002320">
    <property type="component" value="Unassembled WGS sequence"/>
</dbReference>
<evidence type="ECO:0000256" key="1">
    <source>
        <dbReference type="SAM" id="MobiDB-lite"/>
    </source>
</evidence>
<feature type="region of interest" description="Disordered" evidence="1">
    <location>
        <begin position="1"/>
        <end position="28"/>
    </location>
</feature>
<organism>
    <name type="scientific">Culex quinquefasciatus</name>
    <name type="common">Southern house mosquito</name>
    <name type="synonym">Culex pungens</name>
    <dbReference type="NCBI Taxonomy" id="7176"/>
    <lineage>
        <taxon>Eukaryota</taxon>
        <taxon>Metazoa</taxon>
        <taxon>Ecdysozoa</taxon>
        <taxon>Arthropoda</taxon>
        <taxon>Hexapoda</taxon>
        <taxon>Insecta</taxon>
        <taxon>Pterygota</taxon>
        <taxon>Neoptera</taxon>
        <taxon>Endopterygota</taxon>
        <taxon>Diptera</taxon>
        <taxon>Nematocera</taxon>
        <taxon>Culicoidea</taxon>
        <taxon>Culicidae</taxon>
        <taxon>Culicinae</taxon>
        <taxon>Culicini</taxon>
        <taxon>Culex</taxon>
        <taxon>Culex</taxon>
    </lineage>
</organism>
<dbReference type="eggNOG" id="KOG0059">
    <property type="taxonomic scope" value="Eukaryota"/>
</dbReference>
<name>B0WZM6_CULQU</name>
<evidence type="ECO:0000313" key="2">
    <source>
        <dbReference type="EMBL" id="EDS37540.1"/>
    </source>
</evidence>
<sequence>MDVESEGVQPVGPTGNGGHTVEISDPKADAADSVHIELAARRRMFMSQPSTVAIRRQQAVCVRRAHKIYGTKKNPNVVLDGLNMTVPKGSM</sequence>
<evidence type="ECO:0000313" key="4">
    <source>
        <dbReference type="Proteomes" id="UP000002320"/>
    </source>
</evidence>
<dbReference type="KEGG" id="cqu:CpipJ_CPIJ012285"/>
<proteinExistence type="predicted"/>
<evidence type="ECO:0000313" key="3">
    <source>
        <dbReference type="EnsemblMetazoa" id="CPIJ012285-PA"/>
    </source>
</evidence>
<keyword evidence="4" id="KW-1185">Reference proteome</keyword>
<dbReference type="VEuPathDB" id="VectorBase:CQUJHB010798"/>
<dbReference type="EnsemblMetazoa" id="CPIJ012285-RA">
    <property type="protein sequence ID" value="CPIJ012285-PA"/>
    <property type="gene ID" value="CPIJ012285"/>
</dbReference>
<dbReference type="VEuPathDB" id="VectorBase:CPIJ012285"/>
<reference evidence="2" key="1">
    <citation type="submission" date="2007-03" db="EMBL/GenBank/DDBJ databases">
        <title>Annotation of Culex pipiens quinquefasciatus.</title>
        <authorList>
            <consortium name="The Broad Institute Genome Sequencing Platform"/>
            <person name="Atkinson P.W."/>
            <person name="Hemingway J."/>
            <person name="Christensen B.M."/>
            <person name="Higgs S."/>
            <person name="Kodira C."/>
            <person name="Hannick L."/>
            <person name="Megy K."/>
            <person name="O'Leary S."/>
            <person name="Pearson M."/>
            <person name="Haas B.J."/>
            <person name="Mauceli E."/>
            <person name="Wortman J.R."/>
            <person name="Lee N.H."/>
            <person name="Guigo R."/>
            <person name="Stanke M."/>
            <person name="Alvarado L."/>
            <person name="Amedeo P."/>
            <person name="Antoine C.H."/>
            <person name="Arensburger P."/>
            <person name="Bidwell S.L."/>
            <person name="Crawford M."/>
            <person name="Camaro F."/>
            <person name="Devon K."/>
            <person name="Engels R."/>
            <person name="Hammond M."/>
            <person name="Howarth C."/>
            <person name="Koehrsen M."/>
            <person name="Lawson D."/>
            <person name="Montgomery P."/>
            <person name="Nene V."/>
            <person name="Nusbaum C."/>
            <person name="Puiu D."/>
            <person name="Romero-Severson J."/>
            <person name="Severson D.W."/>
            <person name="Shumway M."/>
            <person name="Sisk P."/>
            <person name="Stolte C."/>
            <person name="Zeng Q."/>
            <person name="Eisenstadt E."/>
            <person name="Fraser-Liggett C."/>
            <person name="Strausberg R."/>
            <person name="Galagan J."/>
            <person name="Birren B."/>
            <person name="Collins F.H."/>
        </authorList>
    </citation>
    <scope>NUCLEOTIDE SEQUENCE [LARGE SCALE GENOMIC DNA]</scope>
    <source>
        <strain evidence="2">JHB</strain>
    </source>
</reference>
<dbReference type="InParanoid" id="B0WZM6"/>
<gene>
    <name evidence="3" type="primary">6045481</name>
    <name evidence="2" type="ORF">CpipJ_CPIJ012285</name>
</gene>